<dbReference type="GO" id="GO:0005886">
    <property type="term" value="C:plasma membrane"/>
    <property type="evidence" value="ECO:0007669"/>
    <property type="project" value="TreeGrafter"/>
</dbReference>
<keyword evidence="3" id="KW-1015">Disulfide bond</keyword>
<dbReference type="InterPro" id="IPR036179">
    <property type="entry name" value="Ig-like_dom_sf"/>
</dbReference>
<dbReference type="Proteomes" id="UP001208570">
    <property type="component" value="Unassembled WGS sequence"/>
</dbReference>
<keyword evidence="4" id="KW-0325">Glycoprotein</keyword>
<dbReference type="GO" id="GO:0098609">
    <property type="term" value="P:cell-cell adhesion"/>
    <property type="evidence" value="ECO:0007669"/>
    <property type="project" value="TreeGrafter"/>
</dbReference>
<dbReference type="GO" id="GO:0005911">
    <property type="term" value="C:cell-cell junction"/>
    <property type="evidence" value="ECO:0007669"/>
    <property type="project" value="TreeGrafter"/>
</dbReference>
<keyword evidence="2" id="KW-0472">Membrane</keyword>
<dbReference type="InterPro" id="IPR051275">
    <property type="entry name" value="Cell_adhesion_signaling"/>
</dbReference>
<comment type="subcellular location">
    <subcellularLocation>
        <location evidence="1">Membrane</location>
        <topology evidence="1">Single-pass type I membrane protein</topology>
    </subcellularLocation>
</comment>
<keyword evidence="7" id="KW-1185">Reference proteome</keyword>
<evidence type="ECO:0000256" key="1">
    <source>
        <dbReference type="ARBA" id="ARBA00004479"/>
    </source>
</evidence>
<keyword evidence="5" id="KW-0393">Immunoglobulin domain</keyword>
<evidence type="ECO:0008006" key="8">
    <source>
        <dbReference type="Google" id="ProtNLM"/>
    </source>
</evidence>
<dbReference type="PANTHER" id="PTHR11640">
    <property type="entry name" value="NEPHRIN"/>
    <property type="match status" value="1"/>
</dbReference>
<accession>A0AAD9J236</accession>
<proteinExistence type="predicted"/>
<evidence type="ECO:0000313" key="6">
    <source>
        <dbReference type="EMBL" id="KAK2144934.1"/>
    </source>
</evidence>
<organism evidence="6 7">
    <name type="scientific">Paralvinella palmiformis</name>
    <dbReference type="NCBI Taxonomy" id="53620"/>
    <lineage>
        <taxon>Eukaryota</taxon>
        <taxon>Metazoa</taxon>
        <taxon>Spiralia</taxon>
        <taxon>Lophotrochozoa</taxon>
        <taxon>Annelida</taxon>
        <taxon>Polychaeta</taxon>
        <taxon>Sedentaria</taxon>
        <taxon>Canalipalpata</taxon>
        <taxon>Terebellida</taxon>
        <taxon>Terebelliformia</taxon>
        <taxon>Alvinellidae</taxon>
        <taxon>Paralvinella</taxon>
    </lineage>
</organism>
<dbReference type="SUPFAM" id="SSF48726">
    <property type="entry name" value="Immunoglobulin"/>
    <property type="match status" value="2"/>
</dbReference>
<evidence type="ECO:0000256" key="3">
    <source>
        <dbReference type="ARBA" id="ARBA00023157"/>
    </source>
</evidence>
<evidence type="ECO:0000256" key="4">
    <source>
        <dbReference type="ARBA" id="ARBA00023180"/>
    </source>
</evidence>
<dbReference type="GO" id="GO:0050839">
    <property type="term" value="F:cell adhesion molecule binding"/>
    <property type="evidence" value="ECO:0007669"/>
    <property type="project" value="TreeGrafter"/>
</dbReference>
<gene>
    <name evidence="6" type="ORF">LSH36_718g01023</name>
</gene>
<dbReference type="InterPro" id="IPR013783">
    <property type="entry name" value="Ig-like_fold"/>
</dbReference>
<reference evidence="6" key="1">
    <citation type="journal article" date="2023" name="Mol. Biol. Evol.">
        <title>Third-Generation Sequencing Reveals the Adaptive Role of the Epigenome in Three Deep-Sea Polychaetes.</title>
        <authorList>
            <person name="Perez M."/>
            <person name="Aroh O."/>
            <person name="Sun Y."/>
            <person name="Lan Y."/>
            <person name="Juniper S.K."/>
            <person name="Young C.R."/>
            <person name="Angers B."/>
            <person name="Qian P.Y."/>
        </authorList>
    </citation>
    <scope>NUCLEOTIDE SEQUENCE</scope>
    <source>
        <strain evidence="6">P08H-3</strain>
    </source>
</reference>
<name>A0AAD9J236_9ANNE</name>
<dbReference type="AlphaFoldDB" id="A0AAD9J236"/>
<sequence>MGYVDSANYSCEVKAPRSRLLGIVRYTVFVKAPVKELLIIVGNTTSIVDFTTVATVTMVENQPTPVRCVARGGSPPPDMKITLGRADYTKYFRLDTMPALSGTDSFRTLLMTTILVTEQFRVTTRDDDKRISCIAQVPGLARIVQSARIIVNYAPRITCKSTTAYIGDRNVRITCDVIARPPVTSWFWILDDNGTTISEGDVIDGYWTIVTNRQDKKHLQLYFRETKETTFRRYTLVVTNIVAKRTAEVPLKRRT</sequence>
<evidence type="ECO:0000256" key="5">
    <source>
        <dbReference type="ARBA" id="ARBA00023319"/>
    </source>
</evidence>
<dbReference type="PANTHER" id="PTHR11640:SF155">
    <property type="entry name" value="IG-LIKE DOMAIN-CONTAINING PROTEIN"/>
    <property type="match status" value="1"/>
</dbReference>
<comment type="caution">
    <text evidence="6">The sequence shown here is derived from an EMBL/GenBank/DDBJ whole genome shotgun (WGS) entry which is preliminary data.</text>
</comment>
<protein>
    <recommendedName>
        <fullName evidence="8">Ig-like domain-containing protein</fullName>
    </recommendedName>
</protein>
<evidence type="ECO:0000313" key="7">
    <source>
        <dbReference type="Proteomes" id="UP001208570"/>
    </source>
</evidence>
<dbReference type="Gene3D" id="2.60.40.10">
    <property type="entry name" value="Immunoglobulins"/>
    <property type="match status" value="2"/>
</dbReference>
<evidence type="ECO:0000256" key="2">
    <source>
        <dbReference type="ARBA" id="ARBA00023136"/>
    </source>
</evidence>
<dbReference type="EMBL" id="JAODUP010000718">
    <property type="protein sequence ID" value="KAK2144934.1"/>
    <property type="molecule type" value="Genomic_DNA"/>
</dbReference>